<protein>
    <submittedName>
        <fullName evidence="2">Uncharacterized protein</fullName>
    </submittedName>
</protein>
<feature type="compositionally biased region" description="Low complexity" evidence="1">
    <location>
        <begin position="548"/>
        <end position="563"/>
    </location>
</feature>
<organism evidence="2 3">
    <name type="scientific">Naumovozyma dairenensis (strain ATCC 10597 / BCRC 20456 / CBS 421 / NBRC 0211 / NRRL Y-12639)</name>
    <name type="common">Saccharomyces dairenensis</name>
    <dbReference type="NCBI Taxonomy" id="1071378"/>
    <lineage>
        <taxon>Eukaryota</taxon>
        <taxon>Fungi</taxon>
        <taxon>Dikarya</taxon>
        <taxon>Ascomycota</taxon>
        <taxon>Saccharomycotina</taxon>
        <taxon>Saccharomycetes</taxon>
        <taxon>Saccharomycetales</taxon>
        <taxon>Saccharomycetaceae</taxon>
        <taxon>Naumovozyma</taxon>
    </lineage>
</organism>
<dbReference type="OMA" id="FTGHRFK"/>
<name>G0WG99_NAUDC</name>
<dbReference type="AlphaFoldDB" id="G0WG99"/>
<dbReference type="RefSeq" id="XP_003672053.1">
    <property type="nucleotide sequence ID" value="XM_003672005.1"/>
</dbReference>
<proteinExistence type="predicted"/>
<reference evidence="2 3" key="1">
    <citation type="journal article" date="2011" name="Proc. Natl. Acad. Sci. U.S.A.">
        <title>Evolutionary erosion of yeast sex chromosomes by mating-type switching accidents.</title>
        <authorList>
            <person name="Gordon J.L."/>
            <person name="Armisen D."/>
            <person name="Proux-Wera E."/>
            <person name="Oheigeartaigh S.S."/>
            <person name="Byrne K.P."/>
            <person name="Wolfe K.H."/>
        </authorList>
    </citation>
    <scope>NUCLEOTIDE SEQUENCE [LARGE SCALE GENOMIC DNA]</scope>
    <source>
        <strain evidence="3">ATCC 10597 / BCRC 20456 / CBS 421 / NBRC 0211 / NRRL Y-12639</strain>
    </source>
</reference>
<dbReference type="eggNOG" id="ENOG502RY5S">
    <property type="taxonomic scope" value="Eukaryota"/>
</dbReference>
<evidence type="ECO:0000313" key="3">
    <source>
        <dbReference type="Proteomes" id="UP000000689"/>
    </source>
</evidence>
<sequence length="741" mass="86305">MPDVSGATSASNPNFTKTFIEPFNNYETPLTCKRNREKDQCDNQPYYDPIKLNTFPPEILQLIFDQIDSYSPQYTINLANIIEALNCERTTYLYPNLINDLKNKFFLLNLTKLSKEELLSKELIKLLFNDSNNNFNVETDPQKSFILERNELKLSSNLQEENGTKKILYIIDDSILSKEGEDTQTNNNKIPLFQKPIDLIYLPKNQINFDSKNDSIIPILQSLPLGISVNNLIFDFASSSSSSSTSQNHHDMTVYAGKKLFGLLDFEFFSFRQNNLNDRYPEFFMSNSSTQNSWLHPRINQISFPFIETLLMDYMTIDTFIYNILTNLSEMFPYTTTNSDNNQFLSPSLYSTHSNASSNHDYYFQEHDNIDSQDHNHHNRNHNESCIQSIFKEFLKNVKFYFPDLKSLKFIQKKKSYITNGNYEETCNFIDLSTLMLQKFKSNNIPLIYLFQLHSLKNWYIPKIKHFTGHRFKFNETTMTGSPERYNSKLIENLDFLHSMIATETNDATPYFRINLIPEGVIRTKILNWIPLSINDSYHLNSYGKEPNTTTTTNSTTENNNNDNYRDTFQNKTLSVNSHDDLNNNNETISFSNNNKPFFCLKSKSLQVLELKFLNGLTNLKIINIQGLYLSNLQKIILNNDKFKLSKPIISDKRNSIIMINSMEANNEFIPIEFSNWNDLTSCTELNFTSSSSSLNKVNQNSNTKSNLIFCIKNLKENLPNLKFRESFENFFDERQKFIVV</sequence>
<dbReference type="OrthoDB" id="4036607at2759"/>
<accession>G0WG99</accession>
<evidence type="ECO:0000313" key="2">
    <source>
        <dbReference type="EMBL" id="CCD26810.1"/>
    </source>
</evidence>
<dbReference type="Proteomes" id="UP000000689">
    <property type="component" value="Chromosome 9"/>
</dbReference>
<feature type="region of interest" description="Disordered" evidence="1">
    <location>
        <begin position="544"/>
        <end position="563"/>
    </location>
</feature>
<evidence type="ECO:0000256" key="1">
    <source>
        <dbReference type="SAM" id="MobiDB-lite"/>
    </source>
</evidence>
<gene>
    <name evidence="2" type="primary">NDAI0I02420</name>
    <name evidence="2" type="ordered locus">NDAI_0I02420</name>
</gene>
<dbReference type="EMBL" id="HE580275">
    <property type="protein sequence ID" value="CCD26810.1"/>
    <property type="molecule type" value="Genomic_DNA"/>
</dbReference>
<keyword evidence="3" id="KW-1185">Reference proteome</keyword>
<dbReference type="KEGG" id="ndi:NDAI_0I02420"/>
<dbReference type="GeneID" id="11493821"/>
<dbReference type="HOGENOM" id="CLU_030510_0_0_1"/>